<keyword evidence="2" id="KW-0472">Membrane</keyword>
<keyword evidence="2" id="KW-0812">Transmembrane</keyword>
<evidence type="ECO:0000256" key="2">
    <source>
        <dbReference type="SAM" id="Phobius"/>
    </source>
</evidence>
<evidence type="ECO:0000313" key="4">
    <source>
        <dbReference type="Proteomes" id="UP000233551"/>
    </source>
</evidence>
<accession>A0A2I0JFI6</accession>
<dbReference type="Proteomes" id="UP000233551">
    <property type="component" value="Unassembled WGS sequence"/>
</dbReference>
<gene>
    <name evidence="3" type="ORF">CRG98_024578</name>
</gene>
<evidence type="ECO:0000313" key="3">
    <source>
        <dbReference type="EMBL" id="PKI55032.1"/>
    </source>
</evidence>
<keyword evidence="4" id="KW-1185">Reference proteome</keyword>
<keyword evidence="2" id="KW-1133">Transmembrane helix</keyword>
<organism evidence="3 4">
    <name type="scientific">Punica granatum</name>
    <name type="common">Pomegranate</name>
    <dbReference type="NCBI Taxonomy" id="22663"/>
    <lineage>
        <taxon>Eukaryota</taxon>
        <taxon>Viridiplantae</taxon>
        <taxon>Streptophyta</taxon>
        <taxon>Embryophyta</taxon>
        <taxon>Tracheophyta</taxon>
        <taxon>Spermatophyta</taxon>
        <taxon>Magnoliopsida</taxon>
        <taxon>eudicotyledons</taxon>
        <taxon>Gunneridae</taxon>
        <taxon>Pentapetalae</taxon>
        <taxon>rosids</taxon>
        <taxon>malvids</taxon>
        <taxon>Myrtales</taxon>
        <taxon>Lythraceae</taxon>
        <taxon>Punica</taxon>
    </lineage>
</organism>
<dbReference type="EMBL" id="PGOL01001727">
    <property type="protein sequence ID" value="PKI55032.1"/>
    <property type="molecule type" value="Genomic_DNA"/>
</dbReference>
<protein>
    <submittedName>
        <fullName evidence="3">Uncharacterized protein</fullName>
    </submittedName>
</protein>
<feature type="compositionally biased region" description="Basic residues" evidence="1">
    <location>
        <begin position="94"/>
        <end position="108"/>
    </location>
</feature>
<evidence type="ECO:0000256" key="1">
    <source>
        <dbReference type="SAM" id="MobiDB-lite"/>
    </source>
</evidence>
<reference evidence="3 4" key="1">
    <citation type="submission" date="2017-11" db="EMBL/GenBank/DDBJ databases">
        <title>De-novo sequencing of pomegranate (Punica granatum L.) genome.</title>
        <authorList>
            <person name="Akparov Z."/>
            <person name="Amiraslanov A."/>
            <person name="Hajiyeva S."/>
            <person name="Abbasov M."/>
            <person name="Kaur K."/>
            <person name="Hamwieh A."/>
            <person name="Solovyev V."/>
            <person name="Salamov A."/>
            <person name="Braich B."/>
            <person name="Kosarev P."/>
            <person name="Mahmoud A."/>
            <person name="Hajiyev E."/>
            <person name="Babayeva S."/>
            <person name="Izzatullayeva V."/>
            <person name="Mammadov A."/>
            <person name="Mammadov A."/>
            <person name="Sharifova S."/>
            <person name="Ojaghi J."/>
            <person name="Eynullazada K."/>
            <person name="Bayramov B."/>
            <person name="Abdulazimova A."/>
            <person name="Shahmuradov I."/>
        </authorList>
    </citation>
    <scope>NUCLEOTIDE SEQUENCE [LARGE SCALE GENOMIC DNA]</scope>
    <source>
        <strain evidence="4">cv. AG2017</strain>
        <tissue evidence="3">Leaf</tissue>
    </source>
</reference>
<proteinExistence type="predicted"/>
<feature type="transmembrane region" description="Helical" evidence="2">
    <location>
        <begin position="12"/>
        <end position="37"/>
    </location>
</feature>
<name>A0A2I0JFI6_PUNGR</name>
<feature type="region of interest" description="Disordered" evidence="1">
    <location>
        <begin position="82"/>
        <end position="108"/>
    </location>
</feature>
<comment type="caution">
    <text evidence="3">The sequence shown here is derived from an EMBL/GenBank/DDBJ whole genome shotgun (WGS) entry which is preliminary data.</text>
</comment>
<sequence>MGLRDRANNLLIRVNSTIINTLFAIYMLPVIFLPLLVHACQHPILVHRLQQRTSDQSSGHYSQSGNQRRTCGHIVINYRREARSTRKAQEGNQKNRRTTNPKNSRGRHCGTIHRRIAGASEGIQYGTLKIPLDTKMTHGASKHILEASCLSRGTPELSQTPFLTGLPGGLIHGQVNDTRKWACTHPRTTRTMEQVSYCLSRLIFVSRVSFDPGKGTPLRRVLVLRAHSVES</sequence>
<dbReference type="AlphaFoldDB" id="A0A2I0JFI6"/>